<comment type="caution">
    <text evidence="3">The sequence shown here is derived from an EMBL/GenBank/DDBJ whole genome shotgun (WGS) entry which is preliminary data.</text>
</comment>
<dbReference type="STRING" id="28087.Lsai_1564"/>
<feature type="domain" description="DUF5636" evidence="2">
    <location>
        <begin position="32"/>
        <end position="222"/>
    </location>
</feature>
<dbReference type="PATRIC" id="fig|28087.4.peg.1676"/>
<evidence type="ECO:0000313" key="4">
    <source>
        <dbReference type="Proteomes" id="UP000054621"/>
    </source>
</evidence>
<evidence type="ECO:0000259" key="2">
    <source>
        <dbReference type="Pfam" id="PF18686"/>
    </source>
</evidence>
<dbReference type="OrthoDB" id="5647528at2"/>
<evidence type="ECO:0000313" key="3">
    <source>
        <dbReference type="EMBL" id="KTD58042.1"/>
    </source>
</evidence>
<name>A0A0W0YMC9_9GAMM</name>
<dbReference type="InterPro" id="IPR040708">
    <property type="entry name" value="DUF5636"/>
</dbReference>
<gene>
    <name evidence="3" type="ORF">Lsai_1564</name>
</gene>
<protein>
    <recommendedName>
        <fullName evidence="2">DUF5636 domain-containing protein</fullName>
    </recommendedName>
</protein>
<feature type="compositionally biased region" description="Basic and acidic residues" evidence="1">
    <location>
        <begin position="228"/>
        <end position="255"/>
    </location>
</feature>
<sequence length="265" mass="30621">MFFKNDTSNPQKKTDPIEEELKKSLKGDLLNNEPFIKNCVKIENFLMDKDAVDQQLIRLNDLLATKLENSNLKVGKKATKQLRTLIQELLTSAGFREGMIQTIGDKGLSKEDFMFLTSSGFMLKDSSLRGKPHGEFTHAIQWCLIILKQQEDPTFLDNMEIKDICNHIFKLLGHEDSTTKYPFNCWDQLVDRAEDDARSPEWLSGHIQDNENEDYPLLAEMIKLRTEKGKGSLSKSHLEEKLKNPPERYEKHPEIEDILMPKLNK</sequence>
<feature type="region of interest" description="Disordered" evidence="1">
    <location>
        <begin position="228"/>
        <end position="265"/>
    </location>
</feature>
<dbReference type="Pfam" id="PF18686">
    <property type="entry name" value="DUF5636"/>
    <property type="match status" value="1"/>
</dbReference>
<organism evidence="3 4">
    <name type="scientific">Legionella sainthelensi</name>
    <dbReference type="NCBI Taxonomy" id="28087"/>
    <lineage>
        <taxon>Bacteria</taxon>
        <taxon>Pseudomonadati</taxon>
        <taxon>Pseudomonadota</taxon>
        <taxon>Gammaproteobacteria</taxon>
        <taxon>Legionellales</taxon>
        <taxon>Legionellaceae</taxon>
        <taxon>Legionella</taxon>
    </lineage>
</organism>
<dbReference type="AlphaFoldDB" id="A0A0W0YMC9"/>
<dbReference type="EMBL" id="LNYV01000015">
    <property type="protein sequence ID" value="KTD58042.1"/>
    <property type="molecule type" value="Genomic_DNA"/>
</dbReference>
<reference evidence="3 4" key="1">
    <citation type="submission" date="2015-11" db="EMBL/GenBank/DDBJ databases">
        <title>Genomic analysis of 38 Legionella species identifies large and diverse effector repertoires.</title>
        <authorList>
            <person name="Burstein D."/>
            <person name="Amaro F."/>
            <person name="Zusman T."/>
            <person name="Lifshitz Z."/>
            <person name="Cohen O."/>
            <person name="Gilbert J.A."/>
            <person name="Pupko T."/>
            <person name="Shuman H.A."/>
            <person name="Segal G."/>
        </authorList>
    </citation>
    <scope>NUCLEOTIDE SEQUENCE [LARGE SCALE GENOMIC DNA]</scope>
    <source>
        <strain evidence="3 4">Mt.St.Helens-4</strain>
    </source>
</reference>
<dbReference type="RefSeq" id="WP_035905958.1">
    <property type="nucleotide sequence ID" value="NZ_CAAAJE010000010.1"/>
</dbReference>
<evidence type="ECO:0000256" key="1">
    <source>
        <dbReference type="SAM" id="MobiDB-lite"/>
    </source>
</evidence>
<dbReference type="eggNOG" id="ENOG5031DYR">
    <property type="taxonomic scope" value="Bacteria"/>
</dbReference>
<dbReference type="Proteomes" id="UP000054621">
    <property type="component" value="Unassembled WGS sequence"/>
</dbReference>
<proteinExistence type="predicted"/>
<accession>A0A0W0YMC9</accession>